<protein>
    <recommendedName>
        <fullName evidence="4">DUF1237 domain-containing protein</fullName>
    </recommendedName>
</protein>
<evidence type="ECO:0000256" key="1">
    <source>
        <dbReference type="SAM" id="SignalP"/>
    </source>
</evidence>
<dbReference type="Gene3D" id="1.50.10.10">
    <property type="match status" value="1"/>
</dbReference>
<evidence type="ECO:0000313" key="3">
    <source>
        <dbReference type="Proteomes" id="UP000315783"/>
    </source>
</evidence>
<dbReference type="OrthoDB" id="7771656at2759"/>
<gene>
    <name evidence="2" type="ORF">IF1G_03286</name>
</gene>
<dbReference type="PROSITE" id="PS51257">
    <property type="entry name" value="PROKAR_LIPOPROTEIN"/>
    <property type="match status" value="1"/>
</dbReference>
<dbReference type="AlphaFoldDB" id="A0A545V749"/>
<dbReference type="GO" id="GO:0005975">
    <property type="term" value="P:carbohydrate metabolic process"/>
    <property type="evidence" value="ECO:0007669"/>
    <property type="project" value="InterPro"/>
</dbReference>
<comment type="caution">
    <text evidence="2">The sequence shown here is derived from an EMBL/GenBank/DDBJ whole genome shotgun (WGS) entry which is preliminary data.</text>
</comment>
<proteinExistence type="predicted"/>
<dbReference type="PIRSF" id="PIRSF028846">
    <property type="entry name" value="UCP028846"/>
    <property type="match status" value="1"/>
</dbReference>
<keyword evidence="1" id="KW-0732">Signal</keyword>
<reference evidence="2 3" key="1">
    <citation type="journal article" date="2019" name="Appl. Microbiol. Biotechnol.">
        <title>Genome sequence of Isaria javanica and comparative genome analysis insights into family S53 peptidase evolution in fungal entomopathogens.</title>
        <authorList>
            <person name="Lin R."/>
            <person name="Zhang X."/>
            <person name="Xin B."/>
            <person name="Zou M."/>
            <person name="Gao Y."/>
            <person name="Qin F."/>
            <person name="Hu Q."/>
            <person name="Xie B."/>
            <person name="Cheng X."/>
        </authorList>
    </citation>
    <scope>NUCLEOTIDE SEQUENCE [LARGE SCALE GENOMIC DNA]</scope>
    <source>
        <strain evidence="2 3">IJ1G</strain>
    </source>
</reference>
<dbReference type="STRING" id="43265.A0A545V749"/>
<organism evidence="2 3">
    <name type="scientific">Cordyceps javanica</name>
    <dbReference type="NCBI Taxonomy" id="43265"/>
    <lineage>
        <taxon>Eukaryota</taxon>
        <taxon>Fungi</taxon>
        <taxon>Dikarya</taxon>
        <taxon>Ascomycota</taxon>
        <taxon>Pezizomycotina</taxon>
        <taxon>Sordariomycetes</taxon>
        <taxon>Hypocreomycetidae</taxon>
        <taxon>Hypocreales</taxon>
        <taxon>Cordycipitaceae</taxon>
        <taxon>Cordyceps</taxon>
    </lineage>
</organism>
<dbReference type="PANTHER" id="PTHR31047">
    <property type="entry name" value="MEIOTICALLY UP-REGULATED GENE 157 PROTEIN"/>
    <property type="match status" value="1"/>
</dbReference>
<dbReference type="GO" id="GO:0003824">
    <property type="term" value="F:catalytic activity"/>
    <property type="evidence" value="ECO:0007669"/>
    <property type="project" value="UniProtKB-ARBA"/>
</dbReference>
<dbReference type="InterPro" id="IPR008928">
    <property type="entry name" value="6-hairpin_glycosidase_sf"/>
</dbReference>
<accession>A0A545V749</accession>
<dbReference type="InterPro" id="IPR012341">
    <property type="entry name" value="6hp_glycosidase-like_sf"/>
</dbReference>
<evidence type="ECO:0008006" key="4">
    <source>
        <dbReference type="Google" id="ProtNLM"/>
    </source>
</evidence>
<sequence>MKGCSVLAGLISTVAAAVAAGCPPYERYARERHEPFSSGKYKFPYQRPAAECRSYVAPEVERTIESMQEKVHDPDLYQLFLNTWPNTVDTTVLWHGVSAQDPAEELAFVITGDINAMWLRDSANQLQSYKPVLEAARAAGNVEDSNIGTLFRGAINLQGRYLRKNPYCNAFQPPAESKIPPVPHRKRSLADAADAAAAAAAAAGPNHHLNDLRRRGDQVMPPYDPDEVWECKYELDSLAAFLQLSHDYYDATGDAAFFGRFGWRTTVEALLDTARGLMVGTYDAEGRVNASPYLWYRDANTATEVVSNSGRGNPVADRIGLVRSFFRPSDDSTLYQYFVPANMMFAQGLRSCAVIMESVDAALARDMEAMAAGIRKAIDEHAVVAHPKYGEIYAFEVDGFGSVNFMDDANIPSLLSIPHLGYEPSDNAIYQRTRDFVLSRSNPYFSTGPVINSTGGPHLGPGMAWPMAVIMRIMTSDDDDEIIGSLKMLMGSTSGLGLIHESVNSFDDNNWTRSWFAWTNGLFGQMLIDLSQRKPKILERSFQD</sequence>
<name>A0A545V749_9HYPO</name>
<dbReference type="EMBL" id="SPUK01000004">
    <property type="protein sequence ID" value="TQV97543.1"/>
    <property type="molecule type" value="Genomic_DNA"/>
</dbReference>
<keyword evidence="3" id="KW-1185">Reference proteome</keyword>
<dbReference type="Proteomes" id="UP000315783">
    <property type="component" value="Unassembled WGS sequence"/>
</dbReference>
<dbReference type="SMART" id="SM01149">
    <property type="entry name" value="DUF1237"/>
    <property type="match status" value="1"/>
</dbReference>
<feature type="chain" id="PRO_5022093948" description="DUF1237 domain-containing protein" evidence="1">
    <location>
        <begin position="20"/>
        <end position="544"/>
    </location>
</feature>
<dbReference type="Pfam" id="PF06824">
    <property type="entry name" value="Glyco_hydro_125"/>
    <property type="match status" value="1"/>
</dbReference>
<dbReference type="PANTHER" id="PTHR31047:SF1">
    <property type="entry name" value="DUF1237 DOMAIN-CONTAINING PROTEIN"/>
    <property type="match status" value="1"/>
</dbReference>
<dbReference type="SUPFAM" id="SSF48208">
    <property type="entry name" value="Six-hairpin glycosidases"/>
    <property type="match status" value="1"/>
</dbReference>
<feature type="signal peptide" evidence="1">
    <location>
        <begin position="1"/>
        <end position="19"/>
    </location>
</feature>
<evidence type="ECO:0000313" key="2">
    <source>
        <dbReference type="EMBL" id="TQV97543.1"/>
    </source>
</evidence>
<dbReference type="InterPro" id="IPR008313">
    <property type="entry name" value="GH125"/>
</dbReference>